<dbReference type="InterPro" id="IPR030972">
    <property type="entry name" value="UrcA_uranyl"/>
</dbReference>
<dbReference type="EMBL" id="WTYN01000001">
    <property type="protein sequence ID" value="MXO63301.1"/>
    <property type="molecule type" value="Genomic_DNA"/>
</dbReference>
<keyword evidence="3" id="KW-1185">Reference proteome</keyword>
<dbReference type="NCBIfam" id="TIGR04433">
    <property type="entry name" value="UrcA_uranyl"/>
    <property type="match status" value="1"/>
</dbReference>
<protein>
    <submittedName>
        <fullName evidence="2">UrcA family protein</fullName>
    </submittedName>
</protein>
<feature type="signal peptide" evidence="1">
    <location>
        <begin position="1"/>
        <end position="22"/>
    </location>
</feature>
<comment type="caution">
    <text evidence="2">The sequence shown here is derived from an EMBL/GenBank/DDBJ whole genome shotgun (WGS) entry which is preliminary data.</text>
</comment>
<sequence length="100" mass="10625">MRNLFMPVLAATVVAIAAPAAAKPERVEIQIDHADLDLTKTADLAVLEKRIASAVDKACTYRSVAIPGGKAVDRECVAGATRQALAQLEQRRTNRVASAN</sequence>
<dbReference type="Proteomes" id="UP000445582">
    <property type="component" value="Unassembled WGS sequence"/>
</dbReference>
<evidence type="ECO:0000313" key="3">
    <source>
        <dbReference type="Proteomes" id="UP000445582"/>
    </source>
</evidence>
<feature type="chain" id="PRO_5032271036" evidence="1">
    <location>
        <begin position="23"/>
        <end position="100"/>
    </location>
</feature>
<organism evidence="2 3">
    <name type="scientific">Qipengyuania oceanensis</name>
    <dbReference type="NCBI Taxonomy" id="1463597"/>
    <lineage>
        <taxon>Bacteria</taxon>
        <taxon>Pseudomonadati</taxon>
        <taxon>Pseudomonadota</taxon>
        <taxon>Alphaproteobacteria</taxon>
        <taxon>Sphingomonadales</taxon>
        <taxon>Erythrobacteraceae</taxon>
        <taxon>Qipengyuania</taxon>
    </lineage>
</organism>
<gene>
    <name evidence="2" type="ORF">GRI48_09780</name>
</gene>
<name>A0A844YGN5_9SPHN</name>
<keyword evidence="1" id="KW-0732">Signal</keyword>
<accession>A0A844YGN5</accession>
<evidence type="ECO:0000256" key="1">
    <source>
        <dbReference type="SAM" id="SignalP"/>
    </source>
</evidence>
<proteinExistence type="predicted"/>
<dbReference type="RefSeq" id="WP_160674711.1">
    <property type="nucleotide sequence ID" value="NZ_WTYN01000001.1"/>
</dbReference>
<evidence type="ECO:0000313" key="2">
    <source>
        <dbReference type="EMBL" id="MXO63301.1"/>
    </source>
</evidence>
<reference evidence="2 3" key="1">
    <citation type="submission" date="2019-12" db="EMBL/GenBank/DDBJ databases">
        <title>Genomic-based taxomic classification of the family Erythrobacteraceae.</title>
        <authorList>
            <person name="Xu L."/>
        </authorList>
    </citation>
    <scope>NUCLEOTIDE SEQUENCE [LARGE SCALE GENOMIC DNA]</scope>
    <source>
        <strain evidence="2 3">MCCC 1A09965</strain>
    </source>
</reference>
<dbReference type="AlphaFoldDB" id="A0A844YGN5"/>